<dbReference type="RefSeq" id="WP_316021248.1">
    <property type="nucleotide sequence ID" value="NZ_JAWDID010000073.1"/>
</dbReference>
<evidence type="ECO:0000313" key="3">
    <source>
        <dbReference type="EMBL" id="MDU0343541.1"/>
    </source>
</evidence>
<name>A0ABU3SFV2_9HYPH</name>
<gene>
    <name evidence="3" type="ORF">RKE40_26945</name>
</gene>
<evidence type="ECO:0000313" key="4">
    <source>
        <dbReference type="Proteomes" id="UP001254257"/>
    </source>
</evidence>
<proteinExistence type="predicted"/>
<evidence type="ECO:0000256" key="2">
    <source>
        <dbReference type="SAM" id="SignalP"/>
    </source>
</evidence>
<organism evidence="3 4">
    <name type="scientific">Bosea rubneri</name>
    <dbReference type="NCBI Taxonomy" id="3075434"/>
    <lineage>
        <taxon>Bacteria</taxon>
        <taxon>Pseudomonadati</taxon>
        <taxon>Pseudomonadota</taxon>
        <taxon>Alphaproteobacteria</taxon>
        <taxon>Hyphomicrobiales</taxon>
        <taxon>Boseaceae</taxon>
        <taxon>Bosea</taxon>
    </lineage>
</organism>
<feature type="region of interest" description="Disordered" evidence="1">
    <location>
        <begin position="63"/>
        <end position="90"/>
    </location>
</feature>
<feature type="signal peptide" evidence="2">
    <location>
        <begin position="1"/>
        <end position="24"/>
    </location>
</feature>
<dbReference type="EMBL" id="JAWDID010000073">
    <property type="protein sequence ID" value="MDU0343541.1"/>
    <property type="molecule type" value="Genomic_DNA"/>
</dbReference>
<reference evidence="3 4" key="1">
    <citation type="submission" date="2023-09" db="EMBL/GenBank/DDBJ databases">
        <title>Whole genome shotgun sequencing (WGS) of Bosea sp. ZW T0_25, isolated from stored onions (Allium cepa).</title>
        <authorList>
            <person name="Stoll D.A."/>
            <person name="Huch M."/>
        </authorList>
    </citation>
    <scope>NUCLEOTIDE SEQUENCE [LARGE SCALE GENOMIC DNA]</scope>
    <source>
        <strain evidence="3 4">ZW T0_25</strain>
    </source>
</reference>
<accession>A0ABU3SFV2</accession>
<evidence type="ECO:0000256" key="1">
    <source>
        <dbReference type="SAM" id="MobiDB-lite"/>
    </source>
</evidence>
<comment type="caution">
    <text evidence="3">The sequence shown here is derived from an EMBL/GenBank/DDBJ whole genome shotgun (WGS) entry which is preliminary data.</text>
</comment>
<sequence length="170" mass="19356">MRLASSLLPTSLLSALLLPSAADAEARFRVTASWVENQIAPEERARNMHFTYLVTLGNDKKVRETSQMRMERRRAGPPDQSRESQLGETGGGRALTQWKVVNESTLVRLTGWPSHTFAIWLRTQGDRSCTASLEWRLKPGFTIYESWSSIRGQYRKFTEPAWPRATCEVL</sequence>
<protein>
    <submittedName>
        <fullName evidence="3">Uncharacterized protein</fullName>
    </submittedName>
</protein>
<keyword evidence="4" id="KW-1185">Reference proteome</keyword>
<feature type="chain" id="PRO_5046000513" evidence="2">
    <location>
        <begin position="25"/>
        <end position="170"/>
    </location>
</feature>
<keyword evidence="2" id="KW-0732">Signal</keyword>
<feature type="compositionally biased region" description="Basic and acidic residues" evidence="1">
    <location>
        <begin position="63"/>
        <end position="82"/>
    </location>
</feature>
<dbReference type="Proteomes" id="UP001254257">
    <property type="component" value="Unassembled WGS sequence"/>
</dbReference>